<dbReference type="Gene3D" id="2.30.42.10">
    <property type="match status" value="1"/>
</dbReference>
<evidence type="ECO:0000256" key="6">
    <source>
        <dbReference type="SAM" id="Phobius"/>
    </source>
</evidence>
<dbReference type="Pfam" id="PF13365">
    <property type="entry name" value="Trypsin_2"/>
    <property type="match status" value="1"/>
</dbReference>
<reference evidence="9" key="1">
    <citation type="journal article" date="2019" name="Int. J. Syst. Evol. Microbiol.">
        <title>The Global Catalogue of Microorganisms (GCM) 10K type strain sequencing project: providing services to taxonomists for standard genome sequencing and annotation.</title>
        <authorList>
            <consortium name="The Broad Institute Genomics Platform"/>
            <consortium name="The Broad Institute Genome Sequencing Center for Infectious Disease"/>
            <person name="Wu L."/>
            <person name="Ma J."/>
        </authorList>
    </citation>
    <scope>NUCLEOTIDE SEQUENCE [LARGE SCALE GENOMIC DNA]</scope>
    <source>
        <strain evidence="9">CGMCC 1.18575</strain>
    </source>
</reference>
<keyword evidence="9" id="KW-1185">Reference proteome</keyword>
<dbReference type="GO" id="GO:0006508">
    <property type="term" value="P:proteolysis"/>
    <property type="evidence" value="ECO:0007669"/>
    <property type="project" value="UniProtKB-KW"/>
</dbReference>
<keyword evidence="4" id="KW-0720">Serine protease</keyword>
<dbReference type="InterPro" id="IPR043504">
    <property type="entry name" value="Peptidase_S1_PA_chymotrypsin"/>
</dbReference>
<dbReference type="PRINTS" id="PR00834">
    <property type="entry name" value="PROTEASES2C"/>
</dbReference>
<dbReference type="RefSeq" id="WP_378138763.1">
    <property type="nucleotide sequence ID" value="NZ_JBHSMI010000056.1"/>
</dbReference>
<dbReference type="GO" id="GO:0008233">
    <property type="term" value="F:peptidase activity"/>
    <property type="evidence" value="ECO:0007669"/>
    <property type="project" value="UniProtKB-KW"/>
</dbReference>
<comment type="similarity">
    <text evidence="1">Belongs to the peptidase S1C family.</text>
</comment>
<sequence length="471" mass="49918">MRGAKGRSDRDLQWRFRLEGRCKTMGLFDDDFYSTRVSKRSKETGGSRFRSSGQGSTLRVALISSAASAVIVALLFTLMGGGGATGRSAKPALTGGQSLVETSERIISAAEKVRPAVVSVINMTNAALDLQDSDKELDGGEIPYASSMGSGVIFQKKGGKAYIITNAHVVQDAARVQAVLVSGKKKEAKIVGMDVVTDLAVLEVDDKDIEAVVELGDSEKIRDGEMVIAIGNPLGFGDSLTQGIVSNKKRIIPVSMNQDGNYDWEQEVIQIDAAINAGNSGGALVDLNGKLIGINSMKVADMGVEGIGFAIPIDNAMPILKELLAKGKISRAYMGIFTLDLQTYLEAQTDVSDDDAGSSEEDGKEPSADDGSAAAAEPVVPDGVYDGVIVLEAVGPAMDAGLVAGDIIVQLDDKPIDSTLALRKYLYNDKKIGESLKVTYYRKGDKATLNVKLQEKPQQSDDEETGAEGEK</sequence>
<feature type="transmembrane region" description="Helical" evidence="6">
    <location>
        <begin position="58"/>
        <end position="79"/>
    </location>
</feature>
<dbReference type="EC" id="3.4.21.-" evidence="8"/>
<feature type="compositionally biased region" description="Acidic residues" evidence="5">
    <location>
        <begin position="351"/>
        <end position="363"/>
    </location>
</feature>
<evidence type="ECO:0000313" key="9">
    <source>
        <dbReference type="Proteomes" id="UP001596113"/>
    </source>
</evidence>
<gene>
    <name evidence="8" type="ORF">ACFPOF_28405</name>
</gene>
<feature type="domain" description="PDZ" evidence="7">
    <location>
        <begin position="387"/>
        <end position="453"/>
    </location>
</feature>
<evidence type="ECO:0000256" key="1">
    <source>
        <dbReference type="ARBA" id="ARBA00010541"/>
    </source>
</evidence>
<evidence type="ECO:0000256" key="3">
    <source>
        <dbReference type="ARBA" id="ARBA00022801"/>
    </source>
</evidence>
<dbReference type="SUPFAM" id="SSF50494">
    <property type="entry name" value="Trypsin-like serine proteases"/>
    <property type="match status" value="1"/>
</dbReference>
<feature type="compositionally biased region" description="Acidic residues" evidence="5">
    <location>
        <begin position="460"/>
        <end position="471"/>
    </location>
</feature>
<keyword evidence="6" id="KW-0472">Membrane</keyword>
<dbReference type="PANTHER" id="PTHR43343:SF3">
    <property type="entry name" value="PROTEASE DO-LIKE 8, CHLOROPLASTIC"/>
    <property type="match status" value="1"/>
</dbReference>
<keyword evidence="3 8" id="KW-0378">Hydrolase</keyword>
<keyword evidence="2 8" id="KW-0645">Protease</keyword>
<feature type="region of interest" description="Disordered" evidence="5">
    <location>
        <begin position="350"/>
        <end position="376"/>
    </location>
</feature>
<dbReference type="InterPro" id="IPR001940">
    <property type="entry name" value="Peptidase_S1C"/>
</dbReference>
<keyword evidence="6" id="KW-1133">Transmembrane helix</keyword>
<accession>A0ABW0HZL3</accession>
<comment type="caution">
    <text evidence="8">The sequence shown here is derived from an EMBL/GenBank/DDBJ whole genome shotgun (WGS) entry which is preliminary data.</text>
</comment>
<protein>
    <submittedName>
        <fullName evidence="8">S1C family serine protease</fullName>
        <ecNumber evidence="8">3.4.21.-</ecNumber>
    </submittedName>
</protein>
<feature type="region of interest" description="Disordered" evidence="5">
    <location>
        <begin position="451"/>
        <end position="471"/>
    </location>
</feature>
<dbReference type="Proteomes" id="UP001596113">
    <property type="component" value="Unassembled WGS sequence"/>
</dbReference>
<dbReference type="InterPro" id="IPR009003">
    <property type="entry name" value="Peptidase_S1_PA"/>
</dbReference>
<proteinExistence type="inferred from homology"/>
<keyword evidence="6" id="KW-0812">Transmembrane</keyword>
<dbReference type="PANTHER" id="PTHR43343">
    <property type="entry name" value="PEPTIDASE S12"/>
    <property type="match status" value="1"/>
</dbReference>
<name>A0ABW0HZL3_9BACL</name>
<evidence type="ECO:0000256" key="5">
    <source>
        <dbReference type="SAM" id="MobiDB-lite"/>
    </source>
</evidence>
<dbReference type="SUPFAM" id="SSF50156">
    <property type="entry name" value="PDZ domain-like"/>
    <property type="match status" value="1"/>
</dbReference>
<dbReference type="Pfam" id="PF13180">
    <property type="entry name" value="PDZ_2"/>
    <property type="match status" value="1"/>
</dbReference>
<organism evidence="8 9">
    <name type="scientific">Cohnella soli</name>
    <dbReference type="NCBI Taxonomy" id="425005"/>
    <lineage>
        <taxon>Bacteria</taxon>
        <taxon>Bacillati</taxon>
        <taxon>Bacillota</taxon>
        <taxon>Bacilli</taxon>
        <taxon>Bacillales</taxon>
        <taxon>Paenibacillaceae</taxon>
        <taxon>Cohnella</taxon>
    </lineage>
</organism>
<evidence type="ECO:0000313" key="8">
    <source>
        <dbReference type="EMBL" id="MFC5406671.1"/>
    </source>
</evidence>
<evidence type="ECO:0000256" key="4">
    <source>
        <dbReference type="ARBA" id="ARBA00022825"/>
    </source>
</evidence>
<evidence type="ECO:0000259" key="7">
    <source>
        <dbReference type="Pfam" id="PF13180"/>
    </source>
</evidence>
<dbReference type="InterPro" id="IPR036034">
    <property type="entry name" value="PDZ_sf"/>
</dbReference>
<evidence type="ECO:0000256" key="2">
    <source>
        <dbReference type="ARBA" id="ARBA00022670"/>
    </source>
</evidence>
<dbReference type="Gene3D" id="2.40.10.10">
    <property type="entry name" value="Trypsin-like serine proteases"/>
    <property type="match status" value="2"/>
</dbReference>
<dbReference type="InterPro" id="IPR001478">
    <property type="entry name" value="PDZ"/>
</dbReference>
<dbReference type="InterPro" id="IPR051201">
    <property type="entry name" value="Chloro_Bact_Ser_Proteases"/>
</dbReference>
<dbReference type="EMBL" id="JBHSMI010000056">
    <property type="protein sequence ID" value="MFC5406671.1"/>
    <property type="molecule type" value="Genomic_DNA"/>
</dbReference>